<evidence type="ECO:0000256" key="1">
    <source>
        <dbReference type="SAM" id="MobiDB-lite"/>
    </source>
</evidence>
<dbReference type="InterPro" id="IPR046029">
    <property type="entry name" value="DUF5987"/>
</dbReference>
<dbReference type="Pfam" id="PF19449">
    <property type="entry name" value="DUF5987"/>
    <property type="match status" value="1"/>
</dbReference>
<feature type="compositionally biased region" description="Low complexity" evidence="1">
    <location>
        <begin position="20"/>
        <end position="30"/>
    </location>
</feature>
<feature type="region of interest" description="Disordered" evidence="1">
    <location>
        <begin position="1"/>
        <end position="30"/>
    </location>
</feature>
<accession>A0ABW3DX94</accession>
<protein>
    <submittedName>
        <fullName evidence="2">DUF5987 family protein</fullName>
    </submittedName>
</protein>
<dbReference type="EMBL" id="JBHTHX010001013">
    <property type="protein sequence ID" value="MFD0887667.1"/>
    <property type="molecule type" value="Genomic_DNA"/>
</dbReference>
<feature type="non-terminal residue" evidence="2">
    <location>
        <position position="30"/>
    </location>
</feature>
<dbReference type="Proteomes" id="UP001597024">
    <property type="component" value="Unassembled WGS sequence"/>
</dbReference>
<reference evidence="3" key="1">
    <citation type="journal article" date="2019" name="Int. J. Syst. Evol. Microbiol.">
        <title>The Global Catalogue of Microorganisms (GCM) 10K type strain sequencing project: providing services to taxonomists for standard genome sequencing and annotation.</title>
        <authorList>
            <consortium name="The Broad Institute Genomics Platform"/>
            <consortium name="The Broad Institute Genome Sequencing Center for Infectious Disease"/>
            <person name="Wu L."/>
            <person name="Ma J."/>
        </authorList>
    </citation>
    <scope>NUCLEOTIDE SEQUENCE [LARGE SCALE GENOMIC DNA]</scope>
    <source>
        <strain evidence="3">CCUG 62974</strain>
    </source>
</reference>
<organism evidence="2 3">
    <name type="scientific">Streptosporangium algeriense</name>
    <dbReference type="NCBI Taxonomy" id="1682748"/>
    <lineage>
        <taxon>Bacteria</taxon>
        <taxon>Bacillati</taxon>
        <taxon>Actinomycetota</taxon>
        <taxon>Actinomycetes</taxon>
        <taxon>Streptosporangiales</taxon>
        <taxon>Streptosporangiaceae</taxon>
        <taxon>Streptosporangium</taxon>
    </lineage>
</organism>
<sequence length="30" mass="2947">MTLEAFADTIVPGEKRSPGDEAVAGAAEGG</sequence>
<gene>
    <name evidence="2" type="ORF">ACFQ08_24265</name>
</gene>
<keyword evidence="3" id="KW-1185">Reference proteome</keyword>
<proteinExistence type="predicted"/>
<evidence type="ECO:0000313" key="2">
    <source>
        <dbReference type="EMBL" id="MFD0887667.1"/>
    </source>
</evidence>
<name>A0ABW3DX94_9ACTN</name>
<evidence type="ECO:0000313" key="3">
    <source>
        <dbReference type="Proteomes" id="UP001597024"/>
    </source>
</evidence>
<comment type="caution">
    <text evidence="2">The sequence shown here is derived from an EMBL/GenBank/DDBJ whole genome shotgun (WGS) entry which is preliminary data.</text>
</comment>